<organism evidence="2 3">
    <name type="scientific">Sinomicrobium pectinilyticum</name>
    <dbReference type="NCBI Taxonomy" id="1084421"/>
    <lineage>
        <taxon>Bacteria</taxon>
        <taxon>Pseudomonadati</taxon>
        <taxon>Bacteroidota</taxon>
        <taxon>Flavobacteriia</taxon>
        <taxon>Flavobacteriales</taxon>
        <taxon>Flavobacteriaceae</taxon>
        <taxon>Sinomicrobium</taxon>
    </lineage>
</organism>
<evidence type="ECO:0000256" key="1">
    <source>
        <dbReference type="SAM" id="SignalP"/>
    </source>
</evidence>
<sequence length="157" mass="17528">MMKTLKLIFLLSITWLTGCSFSPSNINTDASVSTEDRLPENPLAEKAITSSINPAKGTMSTLYGNQTAYAYAGANRDKQYPKGSILFEVTWKQKADSLWFGANIPREIFSVERVFFPEKGKPVYELYIGNPLRKKAEPVQSVKRLAFILSENMAPSP</sequence>
<dbReference type="AlphaFoldDB" id="A0A3N0EGX7"/>
<reference evidence="2 3" key="1">
    <citation type="submission" date="2018-10" db="EMBL/GenBank/DDBJ databases">
        <title>Sinomicrobium pectinilyticum sp. nov., a pectinase-producing bacterium isolated from alkaline and saline soil, and emended description of the genus Sinomicrobium.</title>
        <authorList>
            <person name="Cheng B."/>
            <person name="Li C."/>
            <person name="Lai Q."/>
            <person name="Du M."/>
            <person name="Shao Z."/>
            <person name="Xu P."/>
            <person name="Yang C."/>
        </authorList>
    </citation>
    <scope>NUCLEOTIDE SEQUENCE [LARGE SCALE GENOMIC DNA]</scope>
    <source>
        <strain evidence="2 3">5DNS001</strain>
    </source>
</reference>
<name>A0A3N0EGX7_SINP1</name>
<proteinExistence type="predicted"/>
<evidence type="ECO:0000313" key="2">
    <source>
        <dbReference type="EMBL" id="RNL87092.1"/>
    </source>
</evidence>
<keyword evidence="3" id="KW-1185">Reference proteome</keyword>
<protein>
    <submittedName>
        <fullName evidence="2">Uncharacterized protein</fullName>
    </submittedName>
</protein>
<comment type="caution">
    <text evidence="2">The sequence shown here is derived from an EMBL/GenBank/DDBJ whole genome shotgun (WGS) entry which is preliminary data.</text>
</comment>
<gene>
    <name evidence="2" type="ORF">ED312_10875</name>
</gene>
<feature type="signal peptide" evidence="1">
    <location>
        <begin position="1"/>
        <end position="22"/>
    </location>
</feature>
<dbReference type="Proteomes" id="UP000267469">
    <property type="component" value="Unassembled WGS sequence"/>
</dbReference>
<dbReference type="EMBL" id="RJTM01000074">
    <property type="protein sequence ID" value="RNL87092.1"/>
    <property type="molecule type" value="Genomic_DNA"/>
</dbReference>
<dbReference type="OrthoDB" id="674757at2"/>
<dbReference type="PROSITE" id="PS51257">
    <property type="entry name" value="PROKAR_LIPOPROTEIN"/>
    <property type="match status" value="1"/>
</dbReference>
<dbReference type="RefSeq" id="WP_123216045.1">
    <property type="nucleotide sequence ID" value="NZ_RJTM01000074.1"/>
</dbReference>
<evidence type="ECO:0000313" key="3">
    <source>
        <dbReference type="Proteomes" id="UP000267469"/>
    </source>
</evidence>
<keyword evidence="1" id="KW-0732">Signal</keyword>
<accession>A0A3N0EGX7</accession>
<feature type="chain" id="PRO_5018124575" evidence="1">
    <location>
        <begin position="23"/>
        <end position="157"/>
    </location>
</feature>